<reference evidence="2" key="1">
    <citation type="submission" date="2015-05" db="EMBL/GenBank/DDBJ databases">
        <authorList>
            <consortium name="Pathogen Informatics"/>
        </authorList>
    </citation>
    <scope>NUCLEOTIDE SEQUENCE [LARGE SCALE GENOMIC DNA]</scope>
    <source>
        <strain evidence="2">M72</strain>
    </source>
</reference>
<name>A0A0M6WJ10_9FIRM</name>
<dbReference type="AlphaFoldDB" id="A0A0M6WJ10"/>
<keyword evidence="2" id="KW-1185">Reference proteome</keyword>
<protein>
    <submittedName>
        <fullName evidence="1">Uncharacterized protein</fullName>
    </submittedName>
</protein>
<dbReference type="STRING" id="301302.ERS852420_00428"/>
<sequence>MDMSKESNEVVLCVSNAYQKKFYLNENFNGLPQSIRDELKIMCVIYTEDIGGVLELVFDEAGNLELRTSCKEGDFCYDEIGSVLKIKQLRNEKRELLEALEMYYKVLYLGEGLEALDEEEDK</sequence>
<evidence type="ECO:0000313" key="1">
    <source>
        <dbReference type="EMBL" id="CRL36726.1"/>
    </source>
</evidence>
<dbReference type="Pfam" id="PF19642">
    <property type="entry name" value="DUF6145"/>
    <property type="match status" value="1"/>
</dbReference>
<gene>
    <name evidence="1" type="ORF">M72_27001</name>
</gene>
<proteinExistence type="predicted"/>
<dbReference type="InterPro" id="IPR046143">
    <property type="entry name" value="DUF6145"/>
</dbReference>
<evidence type="ECO:0000313" key="2">
    <source>
        <dbReference type="Proteomes" id="UP000049979"/>
    </source>
</evidence>
<dbReference type="Proteomes" id="UP000049979">
    <property type="component" value="Unassembled WGS sequence"/>
</dbReference>
<dbReference type="EMBL" id="CVRR01000013">
    <property type="protein sequence ID" value="CRL36726.1"/>
    <property type="molecule type" value="Genomic_DNA"/>
</dbReference>
<accession>A0A0M6WJ10</accession>
<organism evidence="1 2">
    <name type="scientific">Roseburia faecis</name>
    <dbReference type="NCBI Taxonomy" id="301302"/>
    <lineage>
        <taxon>Bacteria</taxon>
        <taxon>Bacillati</taxon>
        <taxon>Bacillota</taxon>
        <taxon>Clostridia</taxon>
        <taxon>Lachnospirales</taxon>
        <taxon>Lachnospiraceae</taxon>
        <taxon>Roseburia</taxon>
    </lineage>
</organism>